<dbReference type="PANTHER" id="PTHR44688:SF16">
    <property type="entry name" value="DNA-BINDING TRANSCRIPTIONAL ACTIVATOR DEVR_DOSR"/>
    <property type="match status" value="1"/>
</dbReference>
<protein>
    <submittedName>
        <fullName evidence="5">Transcriptional regulator, LuxR family</fullName>
    </submittedName>
</protein>
<dbReference type="Gene3D" id="1.10.10.10">
    <property type="entry name" value="Winged helix-like DNA-binding domain superfamily/Winged helix DNA-binding domain"/>
    <property type="match status" value="1"/>
</dbReference>
<dbReference type="PANTHER" id="PTHR44688">
    <property type="entry name" value="DNA-BINDING TRANSCRIPTIONAL ACTIVATOR DEVR_DOSR"/>
    <property type="match status" value="1"/>
</dbReference>
<reference evidence="5 6" key="1">
    <citation type="journal article" date="2010" name="Stand. Genomic Sci.">
        <title>Complete genome sequence of Denitrovibrio acetiphilus type strain (N2460).</title>
        <authorList>
            <person name="Kiss H."/>
            <person name="Lang E."/>
            <person name="Lapidus A."/>
            <person name="Copeland A."/>
            <person name="Nolan M."/>
            <person name="Glavina Del Rio T."/>
            <person name="Chen F."/>
            <person name="Lucas S."/>
            <person name="Tice H."/>
            <person name="Cheng J.F."/>
            <person name="Han C."/>
            <person name="Goodwin L."/>
            <person name="Pitluck S."/>
            <person name="Liolios K."/>
            <person name="Pati A."/>
            <person name="Ivanova N."/>
            <person name="Mavromatis K."/>
            <person name="Chen A."/>
            <person name="Palaniappan K."/>
            <person name="Land M."/>
            <person name="Hauser L."/>
            <person name="Chang Y.J."/>
            <person name="Jeffries C.D."/>
            <person name="Detter J.C."/>
            <person name="Brettin T."/>
            <person name="Spring S."/>
            <person name="Rohde M."/>
            <person name="Goker M."/>
            <person name="Woyke T."/>
            <person name="Bristow J."/>
            <person name="Eisen J.A."/>
            <person name="Markowitz V."/>
            <person name="Hugenholtz P."/>
            <person name="Kyrpides N.C."/>
            <person name="Klenk H.P."/>
        </authorList>
    </citation>
    <scope>NUCLEOTIDE SEQUENCE [LARGE SCALE GENOMIC DNA]</scope>
    <source>
        <strain evidence="6">DSM 12809 / NBRC 114555 / N2460</strain>
    </source>
</reference>
<sequence length="245" mass="27655">MYELSKTDYKAVLDLVTTLVNVKSISAFAEMLINSKELLGFDSVVMAELQFHKTCTHKIIYSDNAFMQRTDDYVVPMEDYAADKVFPQILAGKEVIKVTNSPVYVHDVIFQHAGNAGSKPCENEDRYILAKMNHETQIASLIVFVVNAKESEGKFEQIACYLHAHLLTNYVRILSVSNENIIKLSGREKSVLTWLKYGKTSWEVAKILNITENTVNFHIKNIKNKLNATNRQHAVAIAIAKSIIS</sequence>
<dbReference type="SUPFAM" id="SSF46894">
    <property type="entry name" value="C-terminal effector domain of the bipartite response regulators"/>
    <property type="match status" value="1"/>
</dbReference>
<name>D4H7P9_DENA2</name>
<evidence type="ECO:0000256" key="3">
    <source>
        <dbReference type="ARBA" id="ARBA00023163"/>
    </source>
</evidence>
<keyword evidence="6" id="KW-1185">Reference proteome</keyword>
<dbReference type="EMBL" id="CP001968">
    <property type="protein sequence ID" value="ADD68048.1"/>
    <property type="molecule type" value="Genomic_DNA"/>
</dbReference>
<dbReference type="OrthoDB" id="9774661at2"/>
<keyword evidence="2" id="KW-0238">DNA-binding</keyword>
<organism evidence="5 6">
    <name type="scientific">Denitrovibrio acetiphilus (strain DSM 12809 / NBRC 114555 / N2460)</name>
    <dbReference type="NCBI Taxonomy" id="522772"/>
    <lineage>
        <taxon>Bacteria</taxon>
        <taxon>Pseudomonadati</taxon>
        <taxon>Deferribacterota</taxon>
        <taxon>Deferribacteres</taxon>
        <taxon>Deferribacterales</taxon>
        <taxon>Geovibrionaceae</taxon>
        <taxon>Denitrovibrio</taxon>
    </lineage>
</organism>
<evidence type="ECO:0000256" key="2">
    <source>
        <dbReference type="ARBA" id="ARBA00023125"/>
    </source>
</evidence>
<evidence type="ECO:0000313" key="5">
    <source>
        <dbReference type="EMBL" id="ADD68048.1"/>
    </source>
</evidence>
<dbReference type="PaxDb" id="522772-Dacet_1276"/>
<dbReference type="PROSITE" id="PS00622">
    <property type="entry name" value="HTH_LUXR_1"/>
    <property type="match status" value="1"/>
</dbReference>
<dbReference type="KEGG" id="dap:Dacet_1276"/>
<dbReference type="CDD" id="cd06170">
    <property type="entry name" value="LuxR_C_like"/>
    <property type="match status" value="1"/>
</dbReference>
<evidence type="ECO:0000259" key="4">
    <source>
        <dbReference type="PROSITE" id="PS50043"/>
    </source>
</evidence>
<dbReference type="STRING" id="522772.Dacet_1276"/>
<accession>D4H7P9</accession>
<dbReference type="PROSITE" id="PS50043">
    <property type="entry name" value="HTH_LUXR_2"/>
    <property type="match status" value="1"/>
</dbReference>
<keyword evidence="3" id="KW-0804">Transcription</keyword>
<dbReference type="eggNOG" id="COG2197">
    <property type="taxonomic scope" value="Bacteria"/>
</dbReference>
<gene>
    <name evidence="5" type="ordered locus">Dacet_1276</name>
</gene>
<dbReference type="SMART" id="SM00421">
    <property type="entry name" value="HTH_LUXR"/>
    <property type="match status" value="1"/>
</dbReference>
<dbReference type="Pfam" id="PF00196">
    <property type="entry name" value="GerE"/>
    <property type="match status" value="1"/>
</dbReference>
<dbReference type="GO" id="GO:0003677">
    <property type="term" value="F:DNA binding"/>
    <property type="evidence" value="ECO:0007669"/>
    <property type="project" value="UniProtKB-KW"/>
</dbReference>
<dbReference type="RefSeq" id="WP_013010570.1">
    <property type="nucleotide sequence ID" value="NC_013943.1"/>
</dbReference>
<keyword evidence="1" id="KW-0805">Transcription regulation</keyword>
<dbReference type="InterPro" id="IPR000792">
    <property type="entry name" value="Tscrpt_reg_LuxR_C"/>
</dbReference>
<dbReference type="InterPro" id="IPR036388">
    <property type="entry name" value="WH-like_DNA-bd_sf"/>
</dbReference>
<dbReference type="InterPro" id="IPR016032">
    <property type="entry name" value="Sig_transdc_resp-reg_C-effctor"/>
</dbReference>
<dbReference type="InParanoid" id="D4H7P9"/>
<proteinExistence type="predicted"/>
<evidence type="ECO:0000313" key="6">
    <source>
        <dbReference type="Proteomes" id="UP000002012"/>
    </source>
</evidence>
<dbReference type="GO" id="GO:0006355">
    <property type="term" value="P:regulation of DNA-templated transcription"/>
    <property type="evidence" value="ECO:0007669"/>
    <property type="project" value="InterPro"/>
</dbReference>
<dbReference type="HOGENOM" id="CLU_1132152_0_0_0"/>
<feature type="domain" description="HTH luxR-type" evidence="4">
    <location>
        <begin position="177"/>
        <end position="242"/>
    </location>
</feature>
<dbReference type="Proteomes" id="UP000002012">
    <property type="component" value="Chromosome"/>
</dbReference>
<dbReference type="PRINTS" id="PR00038">
    <property type="entry name" value="HTHLUXR"/>
</dbReference>
<dbReference type="AlphaFoldDB" id="D4H7P9"/>
<evidence type="ECO:0000256" key="1">
    <source>
        <dbReference type="ARBA" id="ARBA00023015"/>
    </source>
</evidence>